<keyword evidence="1" id="KW-0472">Membrane</keyword>
<keyword evidence="1" id="KW-1133">Transmembrane helix</keyword>
<reference evidence="2 3" key="1">
    <citation type="submission" date="2016-11" db="EMBL/GenBank/DDBJ databases">
        <authorList>
            <person name="Jaros S."/>
            <person name="Januszkiewicz K."/>
            <person name="Wedrychowicz H."/>
        </authorList>
    </citation>
    <scope>NUCLEOTIDE SEQUENCE [LARGE SCALE GENOMIC DNA]</scope>
    <source>
        <strain evidence="2 3">DSM 17737</strain>
    </source>
</reference>
<accession>A0A1N6HDK7</accession>
<evidence type="ECO:0000256" key="1">
    <source>
        <dbReference type="SAM" id="Phobius"/>
    </source>
</evidence>
<proteinExistence type="predicted"/>
<dbReference type="AlphaFoldDB" id="A0A1N6HDK7"/>
<dbReference type="STRING" id="364032.SAMN05443662_1669"/>
<sequence length="110" mass="12646">MDEALRGLSDIVLVPPSWPAVHEAALWPWLVGLALLIGVLLWQRRRLMLLWLRARLRAENAQPCACRLYAWLQGWHTPLTRDQRVQLEQLCFGGDGDADTLKVLLRELKP</sequence>
<protein>
    <submittedName>
        <fullName evidence="2">MYXO-CTERM domain-containing protein</fullName>
    </submittedName>
</protein>
<gene>
    <name evidence="2" type="ORF">SAMN05443662_1669</name>
</gene>
<keyword evidence="1" id="KW-0812">Transmembrane</keyword>
<dbReference type="EMBL" id="FSRE01000004">
    <property type="protein sequence ID" value="SIO17918.1"/>
    <property type="molecule type" value="Genomic_DNA"/>
</dbReference>
<organism evidence="2 3">
    <name type="scientific">Sulfurivirga caldicuralii</name>
    <dbReference type="NCBI Taxonomy" id="364032"/>
    <lineage>
        <taxon>Bacteria</taxon>
        <taxon>Pseudomonadati</taxon>
        <taxon>Pseudomonadota</taxon>
        <taxon>Gammaproteobacteria</taxon>
        <taxon>Thiotrichales</taxon>
        <taxon>Piscirickettsiaceae</taxon>
        <taxon>Sulfurivirga</taxon>
    </lineage>
</organism>
<evidence type="ECO:0000313" key="3">
    <source>
        <dbReference type="Proteomes" id="UP000198461"/>
    </source>
</evidence>
<name>A0A1N6HDK7_9GAMM</name>
<evidence type="ECO:0000313" key="2">
    <source>
        <dbReference type="EMBL" id="SIO17918.1"/>
    </source>
</evidence>
<dbReference type="Proteomes" id="UP000198461">
    <property type="component" value="Unassembled WGS sequence"/>
</dbReference>
<feature type="transmembrane region" description="Helical" evidence="1">
    <location>
        <begin position="24"/>
        <end position="42"/>
    </location>
</feature>
<dbReference type="RefSeq" id="WP_074201937.1">
    <property type="nucleotide sequence ID" value="NZ_FSRE01000004.1"/>
</dbReference>
<keyword evidence="3" id="KW-1185">Reference proteome</keyword>